<feature type="domain" description="Pyridoxamine 5'-phosphate oxidase N-terminal" evidence="1">
    <location>
        <begin position="41"/>
        <end position="156"/>
    </location>
</feature>
<reference evidence="2" key="1">
    <citation type="submission" date="2022-10" db="EMBL/GenBank/DDBJ databases">
        <title>Roseovarius pelagicus sp. nov., isolated from Arctic seawater.</title>
        <authorList>
            <person name="Hong Y.W."/>
            <person name="Hwang C.Y."/>
        </authorList>
    </citation>
    <scope>NUCLEOTIDE SEQUENCE</scope>
    <source>
        <strain evidence="2">HL-MP18</strain>
    </source>
</reference>
<dbReference type="PANTHER" id="PTHR42815:SF2">
    <property type="entry name" value="FAD-BINDING, PUTATIVE (AFU_ORTHOLOGUE AFUA_6G07600)-RELATED"/>
    <property type="match status" value="1"/>
</dbReference>
<dbReference type="InterPro" id="IPR012349">
    <property type="entry name" value="Split_barrel_FMN-bd"/>
</dbReference>
<evidence type="ECO:0000313" key="2">
    <source>
        <dbReference type="EMBL" id="UXX82118.1"/>
    </source>
</evidence>
<dbReference type="EMBL" id="CP106738">
    <property type="protein sequence ID" value="UXX82118.1"/>
    <property type="molecule type" value="Genomic_DNA"/>
</dbReference>
<organism evidence="2 3">
    <name type="scientific">Roseovarius pelagicus</name>
    <dbReference type="NCBI Taxonomy" id="2980108"/>
    <lineage>
        <taxon>Bacteria</taxon>
        <taxon>Pseudomonadati</taxon>
        <taxon>Pseudomonadota</taxon>
        <taxon>Alphaproteobacteria</taxon>
        <taxon>Rhodobacterales</taxon>
        <taxon>Roseobacteraceae</taxon>
        <taxon>Roseovarius</taxon>
    </lineage>
</organism>
<dbReference type="PANTHER" id="PTHR42815">
    <property type="entry name" value="FAD-BINDING, PUTATIVE (AFU_ORTHOLOGUE AFUA_6G07600)-RELATED"/>
    <property type="match status" value="1"/>
</dbReference>
<proteinExistence type="predicted"/>
<dbReference type="Gene3D" id="2.30.110.10">
    <property type="entry name" value="Electron Transport, Fmn-binding Protein, Chain A"/>
    <property type="match status" value="1"/>
</dbReference>
<dbReference type="SUPFAM" id="SSF50475">
    <property type="entry name" value="FMN-binding split barrel"/>
    <property type="match status" value="1"/>
</dbReference>
<dbReference type="RefSeq" id="WP_263047139.1">
    <property type="nucleotide sequence ID" value="NZ_CP106738.1"/>
</dbReference>
<dbReference type="InterPro" id="IPR024029">
    <property type="entry name" value="Pyridox_Oxase_FMN-dep"/>
</dbReference>
<dbReference type="InterPro" id="IPR011576">
    <property type="entry name" value="Pyridox_Oxase_N"/>
</dbReference>
<evidence type="ECO:0000313" key="3">
    <source>
        <dbReference type="Proteomes" id="UP001064087"/>
    </source>
</evidence>
<accession>A0ABY6D7P5</accession>
<evidence type="ECO:0000259" key="1">
    <source>
        <dbReference type="Pfam" id="PF01243"/>
    </source>
</evidence>
<keyword evidence="3" id="KW-1185">Reference proteome</keyword>
<gene>
    <name evidence="2" type="ORF">N7U68_13505</name>
</gene>
<name>A0ABY6D7P5_9RHOB</name>
<protein>
    <submittedName>
        <fullName evidence="2">Pyridoxamine 5'-phosphate oxidase family protein</fullName>
    </submittedName>
</protein>
<sequence>MPTVFGYHVNEIINSQSDLRAHYKMPSRFVNNKVLTEIDPLAARFIDKTALVFVSTQRPDGQIDVSPRGDPPGFLKVLTPSLLALPDRLGNNRVDTFENIILNPQIGLICVIPGHRDTLRISGEARIVRDDDLAQSLSVSGKPAQAALLIKVSRVLCHCPKAFVRGGVWSSDSWPDTTDVPTLAEMMCAHGALSDNIADVEDIVQNDRQNRLY</sequence>
<dbReference type="Proteomes" id="UP001064087">
    <property type="component" value="Chromosome"/>
</dbReference>
<dbReference type="Pfam" id="PF01243">
    <property type="entry name" value="PNPOx_N"/>
    <property type="match status" value="1"/>
</dbReference>
<dbReference type="NCBIfam" id="TIGR04025">
    <property type="entry name" value="PPOX_FMN_DR2398"/>
    <property type="match status" value="1"/>
</dbReference>